<evidence type="ECO:0000313" key="1">
    <source>
        <dbReference type="EMBL" id="KAJ0103519.1"/>
    </source>
</evidence>
<evidence type="ECO:0000313" key="2">
    <source>
        <dbReference type="Proteomes" id="UP001164250"/>
    </source>
</evidence>
<organism evidence="1 2">
    <name type="scientific">Pistacia atlantica</name>
    <dbReference type="NCBI Taxonomy" id="434234"/>
    <lineage>
        <taxon>Eukaryota</taxon>
        <taxon>Viridiplantae</taxon>
        <taxon>Streptophyta</taxon>
        <taxon>Embryophyta</taxon>
        <taxon>Tracheophyta</taxon>
        <taxon>Spermatophyta</taxon>
        <taxon>Magnoliopsida</taxon>
        <taxon>eudicotyledons</taxon>
        <taxon>Gunneridae</taxon>
        <taxon>Pentapetalae</taxon>
        <taxon>rosids</taxon>
        <taxon>malvids</taxon>
        <taxon>Sapindales</taxon>
        <taxon>Anacardiaceae</taxon>
        <taxon>Pistacia</taxon>
    </lineage>
</organism>
<dbReference type="EMBL" id="CM047899">
    <property type="protein sequence ID" value="KAJ0103519.1"/>
    <property type="molecule type" value="Genomic_DNA"/>
</dbReference>
<name>A0ACC1BWQ9_9ROSI</name>
<accession>A0ACC1BWQ9</accession>
<reference evidence="2" key="1">
    <citation type="journal article" date="2023" name="G3 (Bethesda)">
        <title>Genome assembly and association tests identify interacting loci associated with vigor, precocity, and sex in interspecific pistachio rootstocks.</title>
        <authorList>
            <person name="Palmer W."/>
            <person name="Jacygrad E."/>
            <person name="Sagayaradj S."/>
            <person name="Cavanaugh K."/>
            <person name="Han R."/>
            <person name="Bertier L."/>
            <person name="Beede B."/>
            <person name="Kafkas S."/>
            <person name="Golino D."/>
            <person name="Preece J."/>
            <person name="Michelmore R."/>
        </authorList>
    </citation>
    <scope>NUCLEOTIDE SEQUENCE [LARGE SCALE GENOMIC DNA]</scope>
</reference>
<protein>
    <submittedName>
        <fullName evidence="1">Uncharacterized protein</fullName>
    </submittedName>
</protein>
<keyword evidence="2" id="KW-1185">Reference proteome</keyword>
<dbReference type="Proteomes" id="UP001164250">
    <property type="component" value="Chromosome 3"/>
</dbReference>
<proteinExistence type="predicted"/>
<gene>
    <name evidence="1" type="ORF">Patl1_03721</name>
</gene>
<sequence>MVSATVAGAALGAPLLGAMGFSFLATLTLVLVTSPLLLIFSPLLLCAAFVLAGALTGFALAAAMAFTGLCALSWSFREVVKCLGLNW</sequence>
<comment type="caution">
    <text evidence="1">The sequence shown here is derived from an EMBL/GenBank/DDBJ whole genome shotgun (WGS) entry which is preliminary data.</text>
</comment>